<keyword evidence="4" id="KW-1185">Reference proteome</keyword>
<evidence type="ECO:0000313" key="4">
    <source>
        <dbReference type="Proteomes" id="UP001172457"/>
    </source>
</evidence>
<dbReference type="AlphaFoldDB" id="A0AA38TVI1"/>
<protein>
    <submittedName>
        <fullName evidence="3">Uncharacterized protein</fullName>
    </submittedName>
</protein>
<organism evidence="3 4">
    <name type="scientific">Centaurea solstitialis</name>
    <name type="common">yellow star-thistle</name>
    <dbReference type="NCBI Taxonomy" id="347529"/>
    <lineage>
        <taxon>Eukaryota</taxon>
        <taxon>Viridiplantae</taxon>
        <taxon>Streptophyta</taxon>
        <taxon>Embryophyta</taxon>
        <taxon>Tracheophyta</taxon>
        <taxon>Spermatophyta</taxon>
        <taxon>Magnoliopsida</taxon>
        <taxon>eudicotyledons</taxon>
        <taxon>Gunneridae</taxon>
        <taxon>Pentapetalae</taxon>
        <taxon>asterids</taxon>
        <taxon>campanulids</taxon>
        <taxon>Asterales</taxon>
        <taxon>Asteraceae</taxon>
        <taxon>Carduoideae</taxon>
        <taxon>Cardueae</taxon>
        <taxon>Centaureinae</taxon>
        <taxon>Centaurea</taxon>
    </lineage>
</organism>
<name>A0AA38TVI1_9ASTR</name>
<evidence type="ECO:0000256" key="2">
    <source>
        <dbReference type="SAM" id="MobiDB-lite"/>
    </source>
</evidence>
<feature type="coiled-coil region" evidence="1">
    <location>
        <begin position="41"/>
        <end position="68"/>
    </location>
</feature>
<keyword evidence="1" id="KW-0175">Coiled coil</keyword>
<dbReference type="Proteomes" id="UP001172457">
    <property type="component" value="Chromosome 1"/>
</dbReference>
<gene>
    <name evidence="3" type="ORF">OSB04_002840</name>
</gene>
<accession>A0AA38TVI1</accession>
<feature type="region of interest" description="Disordered" evidence="2">
    <location>
        <begin position="75"/>
        <end position="97"/>
    </location>
</feature>
<reference evidence="3" key="1">
    <citation type="submission" date="2023-03" db="EMBL/GenBank/DDBJ databases">
        <title>Chromosome-scale reference genome and RAD-based genetic map of yellow starthistle (Centaurea solstitialis) reveal putative structural variation and QTLs associated with invader traits.</title>
        <authorList>
            <person name="Reatini B."/>
            <person name="Cang F.A."/>
            <person name="Jiang Q."/>
            <person name="Mckibben M.T.W."/>
            <person name="Barker M.S."/>
            <person name="Rieseberg L.H."/>
            <person name="Dlugosch K.M."/>
        </authorList>
    </citation>
    <scope>NUCLEOTIDE SEQUENCE</scope>
    <source>
        <strain evidence="3">CAN-66</strain>
        <tissue evidence="3">Leaf</tissue>
    </source>
</reference>
<proteinExistence type="predicted"/>
<evidence type="ECO:0000313" key="3">
    <source>
        <dbReference type="EMBL" id="KAJ9566874.1"/>
    </source>
</evidence>
<comment type="caution">
    <text evidence="3">The sequence shown here is derived from an EMBL/GenBank/DDBJ whole genome shotgun (WGS) entry which is preliminary data.</text>
</comment>
<evidence type="ECO:0000256" key="1">
    <source>
        <dbReference type="SAM" id="Coils"/>
    </source>
</evidence>
<dbReference type="EMBL" id="JARYMX010000001">
    <property type="protein sequence ID" value="KAJ9566874.1"/>
    <property type="molecule type" value="Genomic_DNA"/>
</dbReference>
<sequence length="97" mass="11309">MESEGQEDARVEMSLECGHHGLKGILVFDFLDAQLQFDNWIFRLQVDKMRYEEESRKLQQQVKMLKLLKKIGESSSTDIPKTTDVEKTNVMDNENES</sequence>